<dbReference type="Pfam" id="PF01263">
    <property type="entry name" value="Aldose_epim"/>
    <property type="match status" value="1"/>
</dbReference>
<keyword evidence="5" id="KW-1185">Reference proteome</keyword>
<comment type="similarity">
    <text evidence="1">Belongs to the aldose epimerase family.</text>
</comment>
<accession>A0ABQ1RAW1</accession>
<dbReference type="Gene3D" id="2.70.98.10">
    <property type="match status" value="1"/>
</dbReference>
<evidence type="ECO:0000256" key="2">
    <source>
        <dbReference type="ARBA" id="ARBA00023235"/>
    </source>
</evidence>
<dbReference type="InterPro" id="IPR047215">
    <property type="entry name" value="Galactose_mutarotase-like"/>
</dbReference>
<evidence type="ECO:0000313" key="4">
    <source>
        <dbReference type="EMBL" id="GGD60339.1"/>
    </source>
</evidence>
<protein>
    <submittedName>
        <fullName evidence="4">Aldose 1-epimerase</fullName>
    </submittedName>
</protein>
<keyword evidence="3" id="KW-0119">Carbohydrate metabolism</keyword>
<dbReference type="PANTHER" id="PTHR10091:SF0">
    <property type="entry name" value="GALACTOSE MUTAROTASE"/>
    <property type="match status" value="1"/>
</dbReference>
<dbReference type="EMBL" id="BMGJ01000004">
    <property type="protein sequence ID" value="GGD60339.1"/>
    <property type="molecule type" value="Genomic_DNA"/>
</dbReference>
<dbReference type="RefSeq" id="WP_143452308.1">
    <property type="nucleotide sequence ID" value="NZ_BMGJ01000004.1"/>
</dbReference>
<dbReference type="InterPro" id="IPR011013">
    <property type="entry name" value="Gal_mutarotase_sf_dom"/>
</dbReference>
<name>A0ABQ1RAW1_9ALTE</name>
<comment type="caution">
    <text evidence="4">The sequence shown here is derived from an EMBL/GenBank/DDBJ whole genome shotgun (WGS) entry which is preliminary data.</text>
</comment>
<evidence type="ECO:0000256" key="3">
    <source>
        <dbReference type="ARBA" id="ARBA00023277"/>
    </source>
</evidence>
<dbReference type="InterPro" id="IPR014718">
    <property type="entry name" value="GH-type_carb-bd"/>
</dbReference>
<dbReference type="PANTHER" id="PTHR10091">
    <property type="entry name" value="ALDOSE-1-EPIMERASE"/>
    <property type="match status" value="1"/>
</dbReference>
<dbReference type="CDD" id="cd09019">
    <property type="entry name" value="galactose_mutarotase_like"/>
    <property type="match status" value="1"/>
</dbReference>
<organism evidence="4 5">
    <name type="scientific">Lacimicrobium alkaliphilum</name>
    <dbReference type="NCBI Taxonomy" id="1526571"/>
    <lineage>
        <taxon>Bacteria</taxon>
        <taxon>Pseudomonadati</taxon>
        <taxon>Pseudomonadota</taxon>
        <taxon>Gammaproteobacteria</taxon>
        <taxon>Alteromonadales</taxon>
        <taxon>Alteromonadaceae</taxon>
        <taxon>Lacimicrobium</taxon>
    </lineage>
</organism>
<dbReference type="SUPFAM" id="SSF74650">
    <property type="entry name" value="Galactose mutarotase-like"/>
    <property type="match status" value="1"/>
</dbReference>
<sequence length="321" mass="35328">MKINEIVNNNGMRCRLSSFGARVLSVEVPFAKYNKQMILGYSHAKSYQQDPYYIGATIGRVANRIGKGQFHLNGKNYQVCQNEGEHCLHGGSSGLSEREWRIEKVSTSEVIYSYCSPSLENGFPGQADLQVRYHLTANNEICISFIGNVSQPTPLSLTNHSYFTLGEGSVSDLSLHLSDHRYMVSDEDNVATGEIASLRQSCPSISAANLLRLSTNTPLDHCILLSNKTPDGQRRVAWGATLEAPGNNVRMQLYTDQPALQVYTSSALGPPFLPSSAVCLEAQGVVNSINLKNVETNIVTPTQPYCKRIVYKFSPQDELTG</sequence>
<dbReference type="InterPro" id="IPR008183">
    <property type="entry name" value="Aldose_1/G6P_1-epimerase"/>
</dbReference>
<evidence type="ECO:0000256" key="1">
    <source>
        <dbReference type="ARBA" id="ARBA00006206"/>
    </source>
</evidence>
<evidence type="ECO:0000313" key="5">
    <source>
        <dbReference type="Proteomes" id="UP000614272"/>
    </source>
</evidence>
<keyword evidence="2" id="KW-0413">Isomerase</keyword>
<gene>
    <name evidence="4" type="ORF">GCM10011357_14490</name>
</gene>
<reference evidence="5" key="1">
    <citation type="journal article" date="2019" name="Int. J. Syst. Evol. Microbiol.">
        <title>The Global Catalogue of Microorganisms (GCM) 10K type strain sequencing project: providing services to taxonomists for standard genome sequencing and annotation.</title>
        <authorList>
            <consortium name="The Broad Institute Genomics Platform"/>
            <consortium name="The Broad Institute Genome Sequencing Center for Infectious Disease"/>
            <person name="Wu L."/>
            <person name="Ma J."/>
        </authorList>
    </citation>
    <scope>NUCLEOTIDE SEQUENCE [LARGE SCALE GENOMIC DNA]</scope>
    <source>
        <strain evidence="5">CGMCC 1.12923</strain>
    </source>
</reference>
<dbReference type="Proteomes" id="UP000614272">
    <property type="component" value="Unassembled WGS sequence"/>
</dbReference>
<proteinExistence type="inferred from homology"/>